<name>A0A4S8JPH2_MUSBA</name>
<sequence>MWPSSHVRQEDLKGCHGRMKIHQLKREGRWMYGFAYRCVNELERVDGDSGQMRSIGDIAANKESHREYLEVTFQEETLNKVTRTVSMVADDDTTRGHRWHLWMKREITRYESRFTFASTPIQMQSGKRAAHCIGIDAIAE</sequence>
<evidence type="ECO:0000313" key="2">
    <source>
        <dbReference type="Proteomes" id="UP000317650"/>
    </source>
</evidence>
<protein>
    <submittedName>
        <fullName evidence="1">Uncharacterized protein</fullName>
    </submittedName>
</protein>
<keyword evidence="2" id="KW-1185">Reference proteome</keyword>
<organism evidence="1 2">
    <name type="scientific">Musa balbisiana</name>
    <name type="common">Banana</name>
    <dbReference type="NCBI Taxonomy" id="52838"/>
    <lineage>
        <taxon>Eukaryota</taxon>
        <taxon>Viridiplantae</taxon>
        <taxon>Streptophyta</taxon>
        <taxon>Embryophyta</taxon>
        <taxon>Tracheophyta</taxon>
        <taxon>Spermatophyta</taxon>
        <taxon>Magnoliopsida</taxon>
        <taxon>Liliopsida</taxon>
        <taxon>Zingiberales</taxon>
        <taxon>Musaceae</taxon>
        <taxon>Musa</taxon>
    </lineage>
</organism>
<gene>
    <name evidence="1" type="ORF">C4D60_Mb01t15400</name>
</gene>
<proteinExistence type="predicted"/>
<evidence type="ECO:0000313" key="1">
    <source>
        <dbReference type="EMBL" id="THU63404.1"/>
    </source>
</evidence>
<comment type="caution">
    <text evidence="1">The sequence shown here is derived from an EMBL/GenBank/DDBJ whole genome shotgun (WGS) entry which is preliminary data.</text>
</comment>
<dbReference type="EMBL" id="PYDT01000004">
    <property type="protein sequence ID" value="THU63404.1"/>
    <property type="molecule type" value="Genomic_DNA"/>
</dbReference>
<reference evidence="1 2" key="1">
    <citation type="journal article" date="2019" name="Nat. Plants">
        <title>Genome sequencing of Musa balbisiana reveals subgenome evolution and function divergence in polyploid bananas.</title>
        <authorList>
            <person name="Yao X."/>
        </authorList>
    </citation>
    <scope>NUCLEOTIDE SEQUENCE [LARGE SCALE GENOMIC DNA]</scope>
    <source>
        <strain evidence="2">cv. DH-PKW</strain>
        <tissue evidence="1">Leaves</tissue>
    </source>
</reference>
<dbReference type="AlphaFoldDB" id="A0A4S8JPH2"/>
<dbReference type="Proteomes" id="UP000317650">
    <property type="component" value="Chromosome 1"/>
</dbReference>
<accession>A0A4S8JPH2</accession>